<evidence type="ECO:0000313" key="3">
    <source>
        <dbReference type="EMBL" id="OHT07702.1"/>
    </source>
</evidence>
<feature type="compositionally biased region" description="Basic and acidic residues" evidence="1">
    <location>
        <begin position="246"/>
        <end position="259"/>
    </location>
</feature>
<evidence type="ECO:0000256" key="1">
    <source>
        <dbReference type="SAM" id="MobiDB-lite"/>
    </source>
</evidence>
<dbReference type="VEuPathDB" id="TrichDB:TRFO_24052"/>
<dbReference type="EMBL" id="MLAK01000689">
    <property type="protein sequence ID" value="OHT07702.1"/>
    <property type="molecule type" value="Genomic_DNA"/>
</dbReference>
<keyword evidence="2" id="KW-0472">Membrane</keyword>
<feature type="compositionally biased region" description="Acidic residues" evidence="1">
    <location>
        <begin position="300"/>
        <end position="312"/>
    </location>
</feature>
<reference evidence="3" key="1">
    <citation type="submission" date="2016-10" db="EMBL/GenBank/DDBJ databases">
        <authorList>
            <person name="Benchimol M."/>
            <person name="Almeida L.G."/>
            <person name="Vasconcelos A.T."/>
            <person name="Perreira-Neves A."/>
            <person name="Rosa I.A."/>
            <person name="Tasca T."/>
            <person name="Bogo M.R."/>
            <person name="de Souza W."/>
        </authorList>
    </citation>
    <scope>NUCLEOTIDE SEQUENCE [LARGE SCALE GENOMIC DNA]</scope>
    <source>
        <strain evidence="3">K</strain>
    </source>
</reference>
<proteinExistence type="predicted"/>
<protein>
    <submittedName>
        <fullName evidence="3">Uncharacterized protein</fullName>
    </submittedName>
</protein>
<feature type="compositionally biased region" description="Polar residues" evidence="1">
    <location>
        <begin position="285"/>
        <end position="297"/>
    </location>
</feature>
<dbReference type="GeneID" id="94838231"/>
<sequence length="1466" mass="167090">MKNWNLRGIWKYLMKLFRRISIKNFSYEIMALFFFISLSLSTNVIVYGKSHVINSYEDIKGYKIVMYDEIQKYLENVNDDTVNLIIIGTSYFTPIQIDVSKVKSNYLNIESKSGTEFLFIDVNSKICNISLNIRSVSVLFNEPKLCFHNLTLVESPIRSKIGKIEMNVDILKSDFLSLPEITVSSVFINKLFIYVDSETIENHATITLSEYAHQKFAQEIQKVNLQTEIFDQFFISTQRIQKYIEENQKIDDNPDKNEESTTEFIESESESETFPESETKDENYESTTQISEISDISINGDEETTSETEIENSDSFLTFSPSELDQDESSSTEPNSNKEDFFDSTTDNSVEVSDNEETYETNGEEITIEGTLRSETISETVFETIYESYETESSTTDYEPLDPSITPFPSITPEPEENSTINLNDTLTAIYIYDNHITVTLSGSQTKVLYPNATGHIEIFTTTSRLDLEFYASNYHIFSLLKLMINFGAECVIVFGQTWEVLGDQALENFIFIHEDLITLTTQLDEVPYVVCIPTTSVRYIPERLEKENYCLCLKSRFDECVANRYCFLYSVPIENYFSSSDSAFSTRIANSKAITINLYVTDSEDQYHRFSIKPPSRTRKVLNFFTASNEVKTSITLYDTSESTPQDVSVNCYDITNVVISFSYDLVSTLQMKNSLLEVTKSMSIKNLIIDSYSVSTPQSSSITVLNHLRLNKTLPRTFGIELILGPKATLHIDQISLFPIIVISQSQISFSDEESSFSISYQENNVSVEISEATKTNPYIRVITEASSSSTVNLNISFLLINPLIVNFEEAVPFPHGIFIDFIPFSKINPNQHEISSIELIMPNLPDFPMTTHLFPFGNITGSFDLILATPQTVQSFITAMIRDDFYCYNVSRVSMNIMDSLHRIVFYNDGVVAEILNNNATSEIALNFNRTFITDQMTLITNATHIIQMALSNESLKTIPKFILKTTSANSTIFFDDSFGEFQKTEEFSNIQIVHGQLDLNLVTDLSTVPNITVIDNVSGVLYYASNIEYKIKQSEYQFGKYRSGPSINVDFWKEDSLPQFNISQSDFLAENVYFTGNNFNFITFNKAKCFYSFIDINKVHIVPNIFQIVENDNTTYHEYAFLVKHVKFWNSSVEYILPSVISSFNGKQTNSIQNSIHNNLNNLPNNYQKFVQNNCQNGCQKTHIIQQLSNYNITEDNIASVMKFGFDVLESDIHSLIYLTNIAEIKCLDFFASDTNLSFVRINEDKIKLSSSSEETPYVESDNFVVTYDNSHGELQISLDNITIKSNFRFRITSNNSRIYLDKTWDNAINTEKITFETNPSNSLTIRTALMKMPNIRVVDHIGRNINYTKILYQPTYTANLSFYIFISLAFLITVISFIFLMIGSCITSNNDEINAEFIEDRANLLALDDIASDESDSCMDDDIFIDEKHHRSHAHVTATPSNNNNLSSIGVNSQNSILAGN</sequence>
<feature type="transmembrane region" description="Helical" evidence="2">
    <location>
        <begin position="1365"/>
        <end position="1387"/>
    </location>
</feature>
<accession>A0A1J4KDJ7</accession>
<keyword evidence="4" id="KW-1185">Reference proteome</keyword>
<keyword evidence="2" id="KW-0812">Transmembrane</keyword>
<organism evidence="3 4">
    <name type="scientific">Tritrichomonas foetus</name>
    <dbReference type="NCBI Taxonomy" id="1144522"/>
    <lineage>
        <taxon>Eukaryota</taxon>
        <taxon>Metamonada</taxon>
        <taxon>Parabasalia</taxon>
        <taxon>Tritrichomonadida</taxon>
        <taxon>Tritrichomonadidae</taxon>
        <taxon>Tritrichomonas</taxon>
    </lineage>
</organism>
<keyword evidence="2" id="KW-1133">Transmembrane helix</keyword>
<dbReference type="Proteomes" id="UP000179807">
    <property type="component" value="Unassembled WGS sequence"/>
</dbReference>
<feature type="compositionally biased region" description="Polar residues" evidence="1">
    <location>
        <begin position="313"/>
        <end position="323"/>
    </location>
</feature>
<evidence type="ECO:0000256" key="2">
    <source>
        <dbReference type="SAM" id="Phobius"/>
    </source>
</evidence>
<comment type="caution">
    <text evidence="3">The sequence shown here is derived from an EMBL/GenBank/DDBJ whole genome shotgun (WGS) entry which is preliminary data.</text>
</comment>
<evidence type="ECO:0000313" key="4">
    <source>
        <dbReference type="Proteomes" id="UP000179807"/>
    </source>
</evidence>
<feature type="compositionally biased region" description="Acidic residues" evidence="1">
    <location>
        <begin position="265"/>
        <end position="275"/>
    </location>
</feature>
<gene>
    <name evidence="3" type="ORF">TRFO_24052</name>
</gene>
<feature type="compositionally biased region" description="Polar residues" evidence="1">
    <location>
        <begin position="343"/>
        <end position="352"/>
    </location>
</feature>
<dbReference type="RefSeq" id="XP_068360838.1">
    <property type="nucleotide sequence ID" value="XM_068503527.1"/>
</dbReference>
<feature type="region of interest" description="Disordered" evidence="1">
    <location>
        <begin position="246"/>
        <end position="356"/>
    </location>
</feature>
<name>A0A1J4KDJ7_9EUKA</name>